<feature type="non-terminal residue" evidence="6">
    <location>
        <position position="1"/>
    </location>
</feature>
<proteinExistence type="predicted"/>
<dbReference type="EMBL" id="BTSX01000006">
    <property type="protein sequence ID" value="GMT05455.1"/>
    <property type="molecule type" value="Genomic_DNA"/>
</dbReference>
<evidence type="ECO:0000313" key="7">
    <source>
        <dbReference type="Proteomes" id="UP001432027"/>
    </source>
</evidence>
<dbReference type="AlphaFoldDB" id="A0AAV5UGP8"/>
<dbReference type="SUPFAM" id="SSF57850">
    <property type="entry name" value="RING/U-box"/>
    <property type="match status" value="1"/>
</dbReference>
<dbReference type="GO" id="GO:0008270">
    <property type="term" value="F:zinc ion binding"/>
    <property type="evidence" value="ECO:0007669"/>
    <property type="project" value="UniProtKB-KW"/>
</dbReference>
<keyword evidence="1" id="KW-0479">Metal-binding</keyword>
<sequence>RNTVIGHRSLLEGATCSCECFDIKDPEGLERIIRATIHEFEAVENHPGCEMKEKEMRIRELREANNQSVPISIYRQCSVCLSSHSHERAVLVPCAHIMCMECVNQLKVLKSLNKTG</sequence>
<protein>
    <recommendedName>
        <fullName evidence="5">RING-type domain-containing protein</fullName>
    </recommendedName>
</protein>
<reference evidence="6" key="1">
    <citation type="submission" date="2023-10" db="EMBL/GenBank/DDBJ databases">
        <title>Genome assembly of Pristionchus species.</title>
        <authorList>
            <person name="Yoshida K."/>
            <person name="Sommer R.J."/>
        </authorList>
    </citation>
    <scope>NUCLEOTIDE SEQUENCE</scope>
    <source>
        <strain evidence="6">RS0144</strain>
    </source>
</reference>
<accession>A0AAV5UGP8</accession>
<dbReference type="PANTHER" id="PTHR16450">
    <property type="entry name" value="RING FINGER PROTEIN 186"/>
    <property type="match status" value="1"/>
</dbReference>
<evidence type="ECO:0000259" key="5">
    <source>
        <dbReference type="PROSITE" id="PS50089"/>
    </source>
</evidence>
<comment type="caution">
    <text evidence="6">The sequence shown here is derived from an EMBL/GenBank/DDBJ whole genome shotgun (WGS) entry which is preliminary data.</text>
</comment>
<dbReference type="Proteomes" id="UP001432027">
    <property type="component" value="Unassembled WGS sequence"/>
</dbReference>
<keyword evidence="2 4" id="KW-0863">Zinc-finger</keyword>
<evidence type="ECO:0000256" key="2">
    <source>
        <dbReference type="ARBA" id="ARBA00022771"/>
    </source>
</evidence>
<organism evidence="6 7">
    <name type="scientific">Pristionchus entomophagus</name>
    <dbReference type="NCBI Taxonomy" id="358040"/>
    <lineage>
        <taxon>Eukaryota</taxon>
        <taxon>Metazoa</taxon>
        <taxon>Ecdysozoa</taxon>
        <taxon>Nematoda</taxon>
        <taxon>Chromadorea</taxon>
        <taxon>Rhabditida</taxon>
        <taxon>Rhabditina</taxon>
        <taxon>Diplogasteromorpha</taxon>
        <taxon>Diplogasteroidea</taxon>
        <taxon>Neodiplogasteridae</taxon>
        <taxon>Pristionchus</taxon>
    </lineage>
</organism>
<feature type="non-terminal residue" evidence="6">
    <location>
        <position position="116"/>
    </location>
</feature>
<dbReference type="PANTHER" id="PTHR16450:SF1">
    <property type="entry name" value="PROTEIN CBG12045"/>
    <property type="match status" value="1"/>
</dbReference>
<evidence type="ECO:0000313" key="6">
    <source>
        <dbReference type="EMBL" id="GMT05455.1"/>
    </source>
</evidence>
<dbReference type="InterPro" id="IPR001841">
    <property type="entry name" value="Znf_RING"/>
</dbReference>
<dbReference type="InterPro" id="IPR013083">
    <property type="entry name" value="Znf_RING/FYVE/PHD"/>
</dbReference>
<feature type="domain" description="RING-type" evidence="5">
    <location>
        <begin position="77"/>
        <end position="105"/>
    </location>
</feature>
<keyword evidence="7" id="KW-1185">Reference proteome</keyword>
<name>A0AAV5UGP8_9BILA</name>
<dbReference type="Gene3D" id="3.30.40.10">
    <property type="entry name" value="Zinc/RING finger domain, C3HC4 (zinc finger)"/>
    <property type="match status" value="1"/>
</dbReference>
<evidence type="ECO:0000256" key="1">
    <source>
        <dbReference type="ARBA" id="ARBA00022723"/>
    </source>
</evidence>
<evidence type="ECO:0000256" key="3">
    <source>
        <dbReference type="ARBA" id="ARBA00022833"/>
    </source>
</evidence>
<dbReference type="PROSITE" id="PS50089">
    <property type="entry name" value="ZF_RING_2"/>
    <property type="match status" value="1"/>
</dbReference>
<gene>
    <name evidence="6" type="ORF">PENTCL1PPCAC_27629</name>
</gene>
<dbReference type="PROSITE" id="PS00518">
    <property type="entry name" value="ZF_RING_1"/>
    <property type="match status" value="1"/>
</dbReference>
<keyword evidence="3" id="KW-0862">Zinc</keyword>
<dbReference type="InterPro" id="IPR017907">
    <property type="entry name" value="Znf_RING_CS"/>
</dbReference>
<evidence type="ECO:0000256" key="4">
    <source>
        <dbReference type="PROSITE-ProRule" id="PRU00175"/>
    </source>
</evidence>